<proteinExistence type="predicted"/>
<comment type="caution">
    <text evidence="1">The sequence shown here is derived from an EMBL/GenBank/DDBJ whole genome shotgun (WGS) entry which is preliminary data.</text>
</comment>
<gene>
    <name evidence="1" type="ORF">GHT09_003813</name>
</gene>
<reference evidence="1" key="1">
    <citation type="submission" date="2020-08" db="EMBL/GenBank/DDBJ databases">
        <authorList>
            <person name="Shumante A."/>
            <person name="Zimin A.V."/>
            <person name="Puiu D."/>
            <person name="Salzberg S.L."/>
        </authorList>
    </citation>
    <scope>NUCLEOTIDE SEQUENCE</scope>
    <source>
        <strain evidence="1">WC2-LM</strain>
        <tissue evidence="1">Liver</tissue>
    </source>
</reference>
<protein>
    <submittedName>
        <fullName evidence="1">Uncharacterized protein</fullName>
    </submittedName>
</protein>
<dbReference type="EMBL" id="WJEC01007897">
    <property type="protein sequence ID" value="KAF7465747.1"/>
    <property type="molecule type" value="Genomic_DNA"/>
</dbReference>
<evidence type="ECO:0000313" key="1">
    <source>
        <dbReference type="EMBL" id="KAF7465747.1"/>
    </source>
</evidence>
<organism evidence="1 2">
    <name type="scientific">Marmota monax</name>
    <name type="common">Woodchuck</name>
    <dbReference type="NCBI Taxonomy" id="9995"/>
    <lineage>
        <taxon>Eukaryota</taxon>
        <taxon>Metazoa</taxon>
        <taxon>Chordata</taxon>
        <taxon>Craniata</taxon>
        <taxon>Vertebrata</taxon>
        <taxon>Euteleostomi</taxon>
        <taxon>Mammalia</taxon>
        <taxon>Eutheria</taxon>
        <taxon>Euarchontoglires</taxon>
        <taxon>Glires</taxon>
        <taxon>Rodentia</taxon>
        <taxon>Sciuromorpha</taxon>
        <taxon>Sciuridae</taxon>
        <taxon>Xerinae</taxon>
        <taxon>Marmotini</taxon>
        <taxon>Marmota</taxon>
    </lineage>
</organism>
<dbReference type="Proteomes" id="UP000662637">
    <property type="component" value="Unassembled WGS sequence"/>
</dbReference>
<accession>A0A834UNH4</accession>
<evidence type="ECO:0000313" key="2">
    <source>
        <dbReference type="Proteomes" id="UP000662637"/>
    </source>
</evidence>
<name>A0A834UNH4_MARMO</name>
<sequence>MCSPTVADWGPRVTSQDGLACLHNSPSEKPTALQVFPRPWTQQMPLYSLLLVPSLPFQGHLDHLVLHPFPIGSTSGARPSFQLLPCAPVTCVGIAGKPWSHGLFPPEMPTLPLKRSGGPSKVICSERIHTRPQATRGLLPPPELKKAREAALSALGKNPHET</sequence>
<dbReference type="AlphaFoldDB" id="A0A834UNH4"/>